<evidence type="ECO:0000256" key="12">
    <source>
        <dbReference type="RuleBase" id="RU000461"/>
    </source>
</evidence>
<comment type="similarity">
    <text evidence="2 12">Belongs to the cytochrome P450 family.</text>
</comment>
<dbReference type="PROSITE" id="PS00086">
    <property type="entry name" value="CYTOCHROME_P450"/>
    <property type="match status" value="1"/>
</dbReference>
<evidence type="ECO:0000256" key="5">
    <source>
        <dbReference type="ARBA" id="ARBA00022723"/>
    </source>
</evidence>
<keyword evidence="8 11" id="KW-0408">Iron</keyword>
<dbReference type="PRINTS" id="PR00463">
    <property type="entry name" value="EP450I"/>
</dbReference>
<sequence length="522" mass="58146">MDFFSHLLAILGAVALLLLYNLWRAKHSRHKSKGRSFAPEAAGGWPIIGHLHLLSGPKTLAQTMSAMAEKHGPIFTLWLGVHRTVVISSYEAMKECFTTSDKVFASRPPSSQAKYVGYNNANFGFAPYGAYWRDMRKLAMVELLSSNRIKALRQIHVSEADHLVKALFSVSRSNGNGPVKVVLDELLEHLTLNIITRMIAGKRFFDHSIEGGNGGEGHEIGELIKRFLNIMGVAVPSDLIPFTGWMDIGGTVKSMKRLAEEVDSVMENWIEEHELKRRNGGANNKSEDFIDVLLSKIEDNSAFSHDRKTIIKATTSSFILAGADTMSIALTWAFCNLLNNTRALKLAQEELDLKVGKDRCVEDSDIDNLPYIQAIIKETLRLCPPGPLAVPRQATEDCYLCGYYIPKGTHLFINLWKLHRDPNTWTDPDAFVPERFLTSHANLTVNGQNFEFLPFSGGRRACPGTNLAMQVMQLTLARLVHAFDFTKPSDEPVDTTLALSLALIKKTPLEVVVTPRLASQLY</sequence>
<evidence type="ECO:0000256" key="8">
    <source>
        <dbReference type="ARBA" id="ARBA00023004"/>
    </source>
</evidence>
<dbReference type="Gene3D" id="1.10.630.10">
    <property type="entry name" value="Cytochrome P450"/>
    <property type="match status" value="1"/>
</dbReference>
<dbReference type="SUPFAM" id="SSF48264">
    <property type="entry name" value="Cytochrome P450"/>
    <property type="match status" value="1"/>
</dbReference>
<evidence type="ECO:0000256" key="9">
    <source>
        <dbReference type="ARBA" id="ARBA00023033"/>
    </source>
</evidence>
<accession>A0A2P2NZH0</accession>
<evidence type="ECO:0000256" key="4">
    <source>
        <dbReference type="ARBA" id="ARBA00022692"/>
    </source>
</evidence>
<dbReference type="AlphaFoldDB" id="A0A2P2NZH0"/>
<evidence type="ECO:0000256" key="3">
    <source>
        <dbReference type="ARBA" id="ARBA00022617"/>
    </source>
</evidence>
<evidence type="ECO:0000256" key="1">
    <source>
        <dbReference type="ARBA" id="ARBA00004167"/>
    </source>
</evidence>
<dbReference type="GO" id="GO:0016020">
    <property type="term" value="C:membrane"/>
    <property type="evidence" value="ECO:0007669"/>
    <property type="project" value="UniProtKB-SubCell"/>
</dbReference>
<feature type="binding site" description="axial binding residue" evidence="11">
    <location>
        <position position="462"/>
    </location>
    <ligand>
        <name>heme</name>
        <dbReference type="ChEBI" id="CHEBI:30413"/>
    </ligand>
    <ligandPart>
        <name>Fe</name>
        <dbReference type="ChEBI" id="CHEBI:18248"/>
    </ligandPart>
</feature>
<dbReference type="InterPro" id="IPR050651">
    <property type="entry name" value="Plant_Cytochrome_P450_Monoox"/>
</dbReference>
<dbReference type="GO" id="GO:0016705">
    <property type="term" value="F:oxidoreductase activity, acting on paired donors, with incorporation or reduction of molecular oxygen"/>
    <property type="evidence" value="ECO:0007669"/>
    <property type="project" value="InterPro"/>
</dbReference>
<evidence type="ECO:0000256" key="7">
    <source>
        <dbReference type="ARBA" id="ARBA00023002"/>
    </source>
</evidence>
<dbReference type="InterPro" id="IPR036396">
    <property type="entry name" value="Cyt_P450_sf"/>
</dbReference>
<dbReference type="PRINTS" id="PR00385">
    <property type="entry name" value="P450"/>
</dbReference>
<dbReference type="GO" id="GO:0004497">
    <property type="term" value="F:monooxygenase activity"/>
    <property type="evidence" value="ECO:0007669"/>
    <property type="project" value="UniProtKB-KW"/>
</dbReference>
<evidence type="ECO:0000256" key="11">
    <source>
        <dbReference type="PIRSR" id="PIRSR602401-1"/>
    </source>
</evidence>
<keyword evidence="7 12" id="KW-0560">Oxidoreductase</keyword>
<protein>
    <submittedName>
        <fullName evidence="14">Uncharacterized protein MANES_12G048600</fullName>
    </submittedName>
</protein>
<evidence type="ECO:0000313" key="14">
    <source>
        <dbReference type="EMBL" id="MBX47842.1"/>
    </source>
</evidence>
<dbReference type="EMBL" id="GGEC01067358">
    <property type="protein sequence ID" value="MBX47842.1"/>
    <property type="molecule type" value="Transcribed_RNA"/>
</dbReference>
<keyword evidence="9 12" id="KW-0503">Monooxygenase</keyword>
<evidence type="ECO:0000256" key="2">
    <source>
        <dbReference type="ARBA" id="ARBA00010617"/>
    </source>
</evidence>
<dbReference type="PANTHER" id="PTHR47947:SF1">
    <property type="entry name" value="CYTOCHROME P450 82E3"/>
    <property type="match status" value="1"/>
</dbReference>
<keyword evidence="5 11" id="KW-0479">Metal-binding</keyword>
<keyword evidence="4 13" id="KW-0812">Transmembrane</keyword>
<dbReference type="InterPro" id="IPR017972">
    <property type="entry name" value="Cyt_P450_CS"/>
</dbReference>
<feature type="transmembrane region" description="Helical" evidence="13">
    <location>
        <begin position="6"/>
        <end position="23"/>
    </location>
</feature>
<keyword evidence="3 11" id="KW-0349">Heme</keyword>
<name>A0A2P2NZH0_RHIMU</name>
<keyword evidence="6 13" id="KW-1133">Transmembrane helix</keyword>
<evidence type="ECO:0000256" key="13">
    <source>
        <dbReference type="SAM" id="Phobius"/>
    </source>
</evidence>
<dbReference type="InterPro" id="IPR001128">
    <property type="entry name" value="Cyt_P450"/>
</dbReference>
<evidence type="ECO:0000256" key="10">
    <source>
        <dbReference type="ARBA" id="ARBA00023136"/>
    </source>
</evidence>
<dbReference type="GO" id="GO:0005506">
    <property type="term" value="F:iron ion binding"/>
    <property type="evidence" value="ECO:0007669"/>
    <property type="project" value="InterPro"/>
</dbReference>
<dbReference type="GO" id="GO:0020037">
    <property type="term" value="F:heme binding"/>
    <property type="evidence" value="ECO:0007669"/>
    <property type="project" value="InterPro"/>
</dbReference>
<organism evidence="14">
    <name type="scientific">Rhizophora mucronata</name>
    <name type="common">Asiatic mangrove</name>
    <dbReference type="NCBI Taxonomy" id="61149"/>
    <lineage>
        <taxon>Eukaryota</taxon>
        <taxon>Viridiplantae</taxon>
        <taxon>Streptophyta</taxon>
        <taxon>Embryophyta</taxon>
        <taxon>Tracheophyta</taxon>
        <taxon>Spermatophyta</taxon>
        <taxon>Magnoliopsida</taxon>
        <taxon>eudicotyledons</taxon>
        <taxon>Gunneridae</taxon>
        <taxon>Pentapetalae</taxon>
        <taxon>rosids</taxon>
        <taxon>fabids</taxon>
        <taxon>Malpighiales</taxon>
        <taxon>Rhizophoraceae</taxon>
        <taxon>Rhizophora</taxon>
    </lineage>
</organism>
<dbReference type="InterPro" id="IPR002401">
    <property type="entry name" value="Cyt_P450_E_grp-I"/>
</dbReference>
<proteinExistence type="inferred from homology"/>
<evidence type="ECO:0000256" key="6">
    <source>
        <dbReference type="ARBA" id="ARBA00022989"/>
    </source>
</evidence>
<comment type="subcellular location">
    <subcellularLocation>
        <location evidence="1">Membrane</location>
        <topology evidence="1">Single-pass membrane protein</topology>
    </subcellularLocation>
</comment>
<keyword evidence="10 13" id="KW-0472">Membrane</keyword>
<comment type="cofactor">
    <cofactor evidence="11">
        <name>heme</name>
        <dbReference type="ChEBI" id="CHEBI:30413"/>
    </cofactor>
</comment>
<reference evidence="14" key="1">
    <citation type="submission" date="2018-02" db="EMBL/GenBank/DDBJ databases">
        <title>Rhizophora mucronata_Transcriptome.</title>
        <authorList>
            <person name="Meera S.P."/>
            <person name="Sreeshan A."/>
            <person name="Augustine A."/>
        </authorList>
    </citation>
    <scope>NUCLEOTIDE SEQUENCE</scope>
    <source>
        <tissue evidence="14">Leaf</tissue>
    </source>
</reference>
<dbReference type="FunFam" id="1.10.630.10:FF:000026">
    <property type="entry name" value="Cytochrome P450 82C4"/>
    <property type="match status" value="1"/>
</dbReference>
<dbReference type="Pfam" id="PF00067">
    <property type="entry name" value="p450"/>
    <property type="match status" value="1"/>
</dbReference>
<dbReference type="PANTHER" id="PTHR47947">
    <property type="entry name" value="CYTOCHROME P450 82C3-RELATED"/>
    <property type="match status" value="1"/>
</dbReference>